<proteinExistence type="predicted"/>
<evidence type="ECO:0000259" key="2">
    <source>
        <dbReference type="PROSITE" id="PS50181"/>
    </source>
</evidence>
<protein>
    <recommendedName>
        <fullName evidence="2">F-box domain-containing protein</fullName>
    </recommendedName>
</protein>
<evidence type="ECO:0000313" key="4">
    <source>
        <dbReference type="Proteomes" id="UP000521943"/>
    </source>
</evidence>
<dbReference type="Proteomes" id="UP000521943">
    <property type="component" value="Unassembled WGS sequence"/>
</dbReference>
<dbReference type="AlphaFoldDB" id="A0A8H6IJ09"/>
<keyword evidence="4" id="KW-1185">Reference proteome</keyword>
<dbReference type="OrthoDB" id="2688364at2759"/>
<feature type="domain" description="F-box" evidence="2">
    <location>
        <begin position="23"/>
        <end position="69"/>
    </location>
</feature>
<dbReference type="Gene3D" id="1.20.1280.50">
    <property type="match status" value="1"/>
</dbReference>
<dbReference type="SMART" id="SM00256">
    <property type="entry name" value="FBOX"/>
    <property type="match status" value="1"/>
</dbReference>
<accession>A0A8H6IJ09</accession>
<dbReference type="InterPro" id="IPR036047">
    <property type="entry name" value="F-box-like_dom_sf"/>
</dbReference>
<organism evidence="3 4">
    <name type="scientific">Ephemerocybe angulata</name>
    <dbReference type="NCBI Taxonomy" id="980116"/>
    <lineage>
        <taxon>Eukaryota</taxon>
        <taxon>Fungi</taxon>
        <taxon>Dikarya</taxon>
        <taxon>Basidiomycota</taxon>
        <taxon>Agaricomycotina</taxon>
        <taxon>Agaricomycetes</taxon>
        <taxon>Agaricomycetidae</taxon>
        <taxon>Agaricales</taxon>
        <taxon>Agaricineae</taxon>
        <taxon>Psathyrellaceae</taxon>
        <taxon>Ephemerocybe</taxon>
    </lineage>
</organism>
<comment type="caution">
    <text evidence="3">The sequence shown here is derived from an EMBL/GenBank/DDBJ whole genome shotgun (WGS) entry which is preliminary data.</text>
</comment>
<feature type="region of interest" description="Disordered" evidence="1">
    <location>
        <begin position="383"/>
        <end position="413"/>
    </location>
</feature>
<dbReference type="EMBL" id="JACGCI010000002">
    <property type="protein sequence ID" value="KAF6765353.1"/>
    <property type="molecule type" value="Genomic_DNA"/>
</dbReference>
<gene>
    <name evidence="3" type="ORF">DFP72DRAFT_867593</name>
</gene>
<feature type="compositionally biased region" description="Basic and acidic residues" evidence="1">
    <location>
        <begin position="396"/>
        <end position="408"/>
    </location>
</feature>
<dbReference type="Pfam" id="PF00646">
    <property type="entry name" value="F-box"/>
    <property type="match status" value="1"/>
</dbReference>
<dbReference type="PROSITE" id="PS50181">
    <property type="entry name" value="FBOX"/>
    <property type="match status" value="1"/>
</dbReference>
<name>A0A8H6IJ09_9AGAR</name>
<dbReference type="SUPFAM" id="SSF81383">
    <property type="entry name" value="F-box domain"/>
    <property type="match status" value="1"/>
</dbReference>
<dbReference type="CDD" id="cd09917">
    <property type="entry name" value="F-box_SF"/>
    <property type="match status" value="1"/>
</dbReference>
<evidence type="ECO:0000256" key="1">
    <source>
        <dbReference type="SAM" id="MobiDB-lite"/>
    </source>
</evidence>
<sequence>MSALSDTTQALASMELEPSKRQARHGDEVPTDVWMEILFCLYCKDLLSMSLVCKSLNDLVGQKKVWIENLRSFCRREAVFFPSYPVDDMDVRDLQRATLGPERLRTLFRQNSAPLYDRNTPVMAPATATILSDHPGARFILTKGIFLVPGGRFLVAANQLFLGLYDLGPAGREPRPLEEGCILAQEIYHADMNGRDAMEYELGQLSVIPHKETGLRIAVALCSRSTIAVKVYEIAFPCAPATPFIQLGTLRIGMPLAIPQSHHHLLMRGNYCESLLIDGDWVHLEVKTATGETSVVWNFVDRKCGFGPGSHRSVQPGNTGRPRLGALHEEKATVILRGANIISAHFGTSPLSVQVLSLSLAGAVDIPSGSLSVAGGYGLLKSHRTGTPADSNTEAQDDRDPNRPDRDQSLAPSNWYQSHRDLPLYYDVLQGLGLVMHFGGPVVPRHAHLSTFQLTGGYDDDTISDMDVRLLPIARPSRYTFQEHGMGMVLTAHPGTIPARKAHDPCIVSIRFFPDLSQEGPSLALLCSPGLGSGELSADEGSSEAHPQEPESARIVFLHRGAPNQGVHSPSVCLATGRMLFVSGRGDLCVHDYLAYL</sequence>
<reference evidence="3 4" key="1">
    <citation type="submission" date="2020-07" db="EMBL/GenBank/DDBJ databases">
        <title>Comparative genomics of pyrophilous fungi reveals a link between fire events and developmental genes.</title>
        <authorList>
            <consortium name="DOE Joint Genome Institute"/>
            <person name="Steindorff A.S."/>
            <person name="Carver A."/>
            <person name="Calhoun S."/>
            <person name="Stillman K."/>
            <person name="Liu H."/>
            <person name="Lipzen A."/>
            <person name="Pangilinan J."/>
            <person name="Labutti K."/>
            <person name="Bruns T.D."/>
            <person name="Grigoriev I.V."/>
        </authorList>
    </citation>
    <scope>NUCLEOTIDE SEQUENCE [LARGE SCALE GENOMIC DNA]</scope>
    <source>
        <strain evidence="3 4">CBS 144469</strain>
    </source>
</reference>
<dbReference type="InterPro" id="IPR001810">
    <property type="entry name" value="F-box_dom"/>
</dbReference>
<evidence type="ECO:0000313" key="3">
    <source>
        <dbReference type="EMBL" id="KAF6765353.1"/>
    </source>
</evidence>